<dbReference type="Proteomes" id="UP000334340">
    <property type="component" value="Unassembled WGS sequence"/>
</dbReference>
<dbReference type="AlphaFoldDB" id="A0A564ZLY7"/>
<evidence type="ECO:0000313" key="2">
    <source>
        <dbReference type="Proteomes" id="UP000334340"/>
    </source>
</evidence>
<accession>A0A564ZLY7</accession>
<proteinExistence type="predicted"/>
<sequence length="229" mass="25711">MNLTELVPDSEQREKESAPLYARRFQIPRAEGGERAATFRFISVPKGSESATIVDNFTGPAEGISAQGSLTLEDFTGSVPQPIGALPNVVAVTPYDWPFRTKPWSSLVPGAILNALLWAKQCEQAEQGGSERKGLVLSEEVLQFCSHHRLFGYLQLTVKLVDECFASVVSVAVEKEYDPESEDEWLLLTAQLHEQVETALRQYDIFTRRFVGAVPWPHRNKIRFNYDLI</sequence>
<organism evidence="1 2">
    <name type="scientific">Candidatus Methylomirabilis lanthanidiphila</name>
    <dbReference type="NCBI Taxonomy" id="2211376"/>
    <lineage>
        <taxon>Bacteria</taxon>
        <taxon>Candidatus Methylomirabilota</taxon>
        <taxon>Candidatus Methylomirabilia</taxon>
        <taxon>Candidatus Methylomirabilales</taxon>
        <taxon>Candidatus Methylomirabilaceae</taxon>
        <taxon>Candidatus Methylomirabilis</taxon>
    </lineage>
</organism>
<name>A0A564ZLY7_9BACT</name>
<protein>
    <submittedName>
        <fullName evidence="1">Uncharacterized protein</fullName>
    </submittedName>
</protein>
<keyword evidence="2" id="KW-1185">Reference proteome</keyword>
<evidence type="ECO:0000313" key="1">
    <source>
        <dbReference type="EMBL" id="VUZ86321.1"/>
    </source>
</evidence>
<reference evidence="1 2" key="1">
    <citation type="submission" date="2019-07" db="EMBL/GenBank/DDBJ databases">
        <authorList>
            <person name="Cremers G."/>
        </authorList>
    </citation>
    <scope>NUCLEOTIDE SEQUENCE [LARGE SCALE GENOMIC DNA]</scope>
</reference>
<gene>
    <name evidence="1" type="ORF">MELA_02722</name>
</gene>
<dbReference type="EMBL" id="CABIKM010000052">
    <property type="protein sequence ID" value="VUZ86321.1"/>
    <property type="molecule type" value="Genomic_DNA"/>
</dbReference>